<dbReference type="Proteomes" id="UP000824120">
    <property type="component" value="Chromosome 2"/>
</dbReference>
<name>A0A9J6AEM0_SOLCO</name>
<dbReference type="EMBL" id="JACXVP010000002">
    <property type="protein sequence ID" value="KAG5623016.1"/>
    <property type="molecule type" value="Genomic_DNA"/>
</dbReference>
<organism evidence="2 3">
    <name type="scientific">Solanum commersonii</name>
    <name type="common">Commerson's wild potato</name>
    <name type="synonym">Commerson's nightshade</name>
    <dbReference type="NCBI Taxonomy" id="4109"/>
    <lineage>
        <taxon>Eukaryota</taxon>
        <taxon>Viridiplantae</taxon>
        <taxon>Streptophyta</taxon>
        <taxon>Embryophyta</taxon>
        <taxon>Tracheophyta</taxon>
        <taxon>Spermatophyta</taxon>
        <taxon>Magnoliopsida</taxon>
        <taxon>eudicotyledons</taxon>
        <taxon>Gunneridae</taxon>
        <taxon>Pentapetalae</taxon>
        <taxon>asterids</taxon>
        <taxon>lamiids</taxon>
        <taxon>Solanales</taxon>
        <taxon>Solanaceae</taxon>
        <taxon>Solanoideae</taxon>
        <taxon>Solaneae</taxon>
        <taxon>Solanum</taxon>
    </lineage>
</organism>
<evidence type="ECO:0000256" key="1">
    <source>
        <dbReference type="SAM" id="MobiDB-lite"/>
    </source>
</evidence>
<evidence type="ECO:0000313" key="2">
    <source>
        <dbReference type="EMBL" id="KAG5623016.1"/>
    </source>
</evidence>
<reference evidence="2 3" key="1">
    <citation type="submission" date="2020-09" db="EMBL/GenBank/DDBJ databases">
        <title>De no assembly of potato wild relative species, Solanum commersonii.</title>
        <authorList>
            <person name="Cho K."/>
        </authorList>
    </citation>
    <scope>NUCLEOTIDE SEQUENCE [LARGE SCALE GENOMIC DNA]</scope>
    <source>
        <strain evidence="2">LZ3.2</strain>
        <tissue evidence="2">Leaf</tissue>
    </source>
</reference>
<dbReference type="OrthoDB" id="1708398at2759"/>
<proteinExistence type="predicted"/>
<dbReference type="AlphaFoldDB" id="A0A9J6AEM0"/>
<accession>A0A9J6AEM0</accession>
<evidence type="ECO:0000313" key="3">
    <source>
        <dbReference type="Proteomes" id="UP000824120"/>
    </source>
</evidence>
<gene>
    <name evidence="2" type="ORF">H5410_008234</name>
</gene>
<feature type="compositionally biased region" description="Polar residues" evidence="1">
    <location>
        <begin position="41"/>
        <end position="53"/>
    </location>
</feature>
<comment type="caution">
    <text evidence="2">The sequence shown here is derived from an EMBL/GenBank/DDBJ whole genome shotgun (WGS) entry which is preliminary data.</text>
</comment>
<sequence length="226" mass="26181">MEEAKKELEILETQHPNKFEYLKLELRSFISFLESHYSDTLPSSSYVDTQESSSNRKRKNGSFGSKEEPKKKLQRVRQDTVGCNKRSRIDVVMERAQACLQKIQRFKTSNKNLKHGMKKEWRKSGISFISNARRLGNSIKQHLGRWAKTTKVFCLYWNLWDLSPSLAFPPSQQLLPAFTSGAGIYIGKVDLRQLKRVAQSSENRTLQTLQPVLRPKITNTNEKQFS</sequence>
<feature type="region of interest" description="Disordered" evidence="1">
    <location>
        <begin position="41"/>
        <end position="79"/>
    </location>
</feature>
<keyword evidence="3" id="KW-1185">Reference proteome</keyword>
<protein>
    <submittedName>
        <fullName evidence="2">Uncharacterized protein</fullName>
    </submittedName>
</protein>